<evidence type="ECO:0000313" key="3">
    <source>
        <dbReference type="EMBL" id="SPD23028.1"/>
    </source>
</evidence>
<feature type="region of interest" description="Disordered" evidence="1">
    <location>
        <begin position="155"/>
        <end position="179"/>
    </location>
</feature>
<proteinExistence type="predicted"/>
<accession>A0A2N9IEX9</accession>
<dbReference type="InterPro" id="IPR043502">
    <property type="entry name" value="DNA/RNA_pol_sf"/>
</dbReference>
<dbReference type="CDD" id="cd09272">
    <property type="entry name" value="RNase_HI_RT_Ty1"/>
    <property type="match status" value="1"/>
</dbReference>
<sequence length="471" mass="52101">MAQNEISAIVASAHSGSTITLTTDQLEDIIAQALVWAGNASSSSALSILPSKFSFVDPRTGQELGTGRRIGRLFEISSLRLPATGVSATTSSSSSLSFWHSRLGHASSSWHRLFIEVSQFRPSFSLSSLSDLFPEVSTHSPDLFPPSPEVSTFIPQTESSDHSFGSSSDVTPHSLPESPALAPATTLRRSFRATMTEELDALSRNRTWDLVDLPPEQICGFTQEYGIDYEETFALVARLSSVRLLVVAASRQWKLFQMNVKNAFLNRDLSEEVYMQPPPGSFSSTCSYDSAIFLRRTDKGTILLLLYVDNMIITGDDLSGIQELKDFLTKYTFDLLSRASLTDHKIGDTPIKLNAHLTASSGELLPNPTLYRQLVSNLFYLTVTRPDISYAVHQGTLFHGLHFSAQSPFILKAYSDVDWAGNPPDRRSTTGYCFLLSSSWISWRSKKQSVVARFSTEAEYRALADTTFELL</sequence>
<organism evidence="3">
    <name type="scientific">Fagus sylvatica</name>
    <name type="common">Beechnut</name>
    <dbReference type="NCBI Taxonomy" id="28930"/>
    <lineage>
        <taxon>Eukaryota</taxon>
        <taxon>Viridiplantae</taxon>
        <taxon>Streptophyta</taxon>
        <taxon>Embryophyta</taxon>
        <taxon>Tracheophyta</taxon>
        <taxon>Spermatophyta</taxon>
        <taxon>Magnoliopsida</taxon>
        <taxon>eudicotyledons</taxon>
        <taxon>Gunneridae</taxon>
        <taxon>Pentapetalae</taxon>
        <taxon>rosids</taxon>
        <taxon>fabids</taxon>
        <taxon>Fagales</taxon>
        <taxon>Fagaceae</taxon>
        <taxon>Fagus</taxon>
    </lineage>
</organism>
<evidence type="ECO:0000256" key="1">
    <source>
        <dbReference type="SAM" id="MobiDB-lite"/>
    </source>
</evidence>
<reference evidence="3" key="1">
    <citation type="submission" date="2018-02" db="EMBL/GenBank/DDBJ databases">
        <authorList>
            <person name="Cohen D.B."/>
            <person name="Kent A.D."/>
        </authorList>
    </citation>
    <scope>NUCLEOTIDE SEQUENCE</scope>
</reference>
<dbReference type="SUPFAM" id="SSF56672">
    <property type="entry name" value="DNA/RNA polymerases"/>
    <property type="match status" value="1"/>
</dbReference>
<evidence type="ECO:0000259" key="2">
    <source>
        <dbReference type="Pfam" id="PF07727"/>
    </source>
</evidence>
<protein>
    <recommendedName>
        <fullName evidence="2">Reverse transcriptase Ty1/copia-type domain-containing protein</fullName>
    </recommendedName>
</protein>
<dbReference type="PANTHER" id="PTHR11439:SF461">
    <property type="entry name" value="OS10G0432200 PROTEIN"/>
    <property type="match status" value="1"/>
</dbReference>
<name>A0A2N9IEX9_FAGSY</name>
<gene>
    <name evidence="3" type="ORF">FSB_LOCUS50910</name>
</gene>
<dbReference type="PANTHER" id="PTHR11439">
    <property type="entry name" value="GAG-POL-RELATED RETROTRANSPOSON"/>
    <property type="match status" value="1"/>
</dbReference>
<dbReference type="AlphaFoldDB" id="A0A2N9IEX9"/>
<dbReference type="EMBL" id="OIVN01005557">
    <property type="protein sequence ID" value="SPD23028.1"/>
    <property type="molecule type" value="Genomic_DNA"/>
</dbReference>
<dbReference type="InterPro" id="IPR013103">
    <property type="entry name" value="RVT_2"/>
</dbReference>
<dbReference type="Pfam" id="PF07727">
    <property type="entry name" value="RVT_2"/>
    <property type="match status" value="1"/>
</dbReference>
<feature type="domain" description="Reverse transcriptase Ty1/copia-type" evidence="2">
    <location>
        <begin position="219"/>
        <end position="282"/>
    </location>
</feature>